<organism evidence="3 4">
    <name type="scientific">Thermoproteota archaeon</name>
    <dbReference type="NCBI Taxonomy" id="2056631"/>
    <lineage>
        <taxon>Archaea</taxon>
        <taxon>Thermoproteota</taxon>
    </lineage>
</organism>
<feature type="transmembrane region" description="Helical" evidence="1">
    <location>
        <begin position="13"/>
        <end position="30"/>
    </location>
</feature>
<keyword evidence="1" id="KW-1133">Transmembrane helix</keyword>
<proteinExistence type="predicted"/>
<dbReference type="EMBL" id="QMQX01000008">
    <property type="protein sequence ID" value="RLE53521.1"/>
    <property type="molecule type" value="Genomic_DNA"/>
</dbReference>
<dbReference type="Proteomes" id="UP000278475">
    <property type="component" value="Unassembled WGS sequence"/>
</dbReference>
<evidence type="ECO:0000313" key="3">
    <source>
        <dbReference type="EMBL" id="RLE53521.1"/>
    </source>
</evidence>
<name>A0A497F2F6_9CREN</name>
<evidence type="ECO:0000313" key="2">
    <source>
        <dbReference type="EMBL" id="RLE49420.1"/>
    </source>
</evidence>
<feature type="transmembrane region" description="Helical" evidence="1">
    <location>
        <begin position="75"/>
        <end position="94"/>
    </location>
</feature>
<gene>
    <name evidence="2" type="ORF">DRJ31_04995</name>
    <name evidence="3" type="ORF">DRJ33_00805</name>
</gene>
<dbReference type="AlphaFoldDB" id="A0A497F2F6"/>
<dbReference type="EMBL" id="QMQV01000036">
    <property type="protein sequence ID" value="RLE49420.1"/>
    <property type="molecule type" value="Genomic_DNA"/>
</dbReference>
<keyword evidence="1" id="KW-0812">Transmembrane</keyword>
<feature type="transmembrane region" description="Helical" evidence="1">
    <location>
        <begin position="50"/>
        <end position="68"/>
    </location>
</feature>
<dbReference type="Proteomes" id="UP000272051">
    <property type="component" value="Unassembled WGS sequence"/>
</dbReference>
<accession>A0A497F2F6</accession>
<evidence type="ECO:0000256" key="1">
    <source>
        <dbReference type="SAM" id="Phobius"/>
    </source>
</evidence>
<keyword evidence="1" id="KW-0472">Membrane</keyword>
<evidence type="ECO:0000313" key="5">
    <source>
        <dbReference type="Proteomes" id="UP000278475"/>
    </source>
</evidence>
<evidence type="ECO:0000313" key="4">
    <source>
        <dbReference type="Proteomes" id="UP000272051"/>
    </source>
</evidence>
<sequence>MIKRLSCEKMRKFVGRLLCQIPVLDFYFIASNKINTYFPMFSYMSRKKKVLAQLEHVAYLILGFYACLMLNAKLAFLIYASCALIVMPLEAYLAKKVKKFPTWEWASKHSFKTVFSTFCLILVNLTLYFSIGVLVAHTLYKA</sequence>
<protein>
    <submittedName>
        <fullName evidence="3">Uncharacterized protein</fullName>
    </submittedName>
</protein>
<comment type="caution">
    <text evidence="3">The sequence shown here is derived from an EMBL/GenBank/DDBJ whole genome shotgun (WGS) entry which is preliminary data.</text>
</comment>
<feature type="transmembrane region" description="Helical" evidence="1">
    <location>
        <begin position="114"/>
        <end position="140"/>
    </location>
</feature>
<reference evidence="4 5" key="1">
    <citation type="submission" date="2018-06" db="EMBL/GenBank/DDBJ databases">
        <title>Extensive metabolic versatility and redundancy in microbially diverse, dynamic hydrothermal sediments.</title>
        <authorList>
            <person name="Dombrowski N."/>
            <person name="Teske A."/>
            <person name="Baker B.J."/>
        </authorList>
    </citation>
    <scope>NUCLEOTIDE SEQUENCE [LARGE SCALE GENOMIC DNA]</scope>
    <source>
        <strain evidence="3">B34_G17</strain>
        <strain evidence="2">B66_G16</strain>
    </source>
</reference>